<keyword evidence="4 6" id="KW-1133">Transmembrane helix</keyword>
<dbReference type="PANTHER" id="PTHR10010">
    <property type="entry name" value="SOLUTE CARRIER FAMILY 34 SODIUM PHOSPHATE , MEMBER 2-RELATED"/>
    <property type="match status" value="1"/>
</dbReference>
<feature type="transmembrane region" description="Helical" evidence="6">
    <location>
        <begin position="175"/>
        <end position="199"/>
    </location>
</feature>
<organism evidence="8 9">
    <name type="scientific">Lactonifactor longoviformis DSM 17459</name>
    <dbReference type="NCBI Taxonomy" id="1122155"/>
    <lineage>
        <taxon>Bacteria</taxon>
        <taxon>Bacillati</taxon>
        <taxon>Bacillota</taxon>
        <taxon>Clostridia</taxon>
        <taxon>Eubacteriales</taxon>
        <taxon>Clostridiaceae</taxon>
        <taxon>Lactonifactor</taxon>
    </lineage>
</organism>
<evidence type="ECO:0000256" key="2">
    <source>
        <dbReference type="ARBA" id="ARBA00022475"/>
    </source>
</evidence>
<dbReference type="Proteomes" id="UP000184245">
    <property type="component" value="Unassembled WGS sequence"/>
</dbReference>
<dbReference type="Gene3D" id="1.20.58.220">
    <property type="entry name" value="Phosphate transport system protein phou homolog 2, domain 2"/>
    <property type="match status" value="1"/>
</dbReference>
<dbReference type="GO" id="GO:0005886">
    <property type="term" value="C:plasma membrane"/>
    <property type="evidence" value="ECO:0007669"/>
    <property type="project" value="UniProtKB-SubCell"/>
</dbReference>
<gene>
    <name evidence="8" type="ORF">SAMN02745158_03947</name>
</gene>
<evidence type="ECO:0000256" key="4">
    <source>
        <dbReference type="ARBA" id="ARBA00022989"/>
    </source>
</evidence>
<dbReference type="PANTHER" id="PTHR10010:SF46">
    <property type="entry name" value="SODIUM-DEPENDENT PHOSPHATE TRANSPORT PROTEIN 2B"/>
    <property type="match status" value="1"/>
</dbReference>
<dbReference type="InterPro" id="IPR003841">
    <property type="entry name" value="Na/Pi_transpt"/>
</dbReference>
<evidence type="ECO:0000256" key="3">
    <source>
        <dbReference type="ARBA" id="ARBA00022692"/>
    </source>
</evidence>
<dbReference type="AlphaFoldDB" id="A0A1M5C3C0"/>
<dbReference type="SUPFAM" id="SSF109755">
    <property type="entry name" value="PhoU-like"/>
    <property type="match status" value="1"/>
</dbReference>
<name>A0A1M5C3C0_9CLOT</name>
<feature type="domain" description="PhoU" evidence="7">
    <location>
        <begin position="357"/>
        <end position="442"/>
    </location>
</feature>
<dbReference type="InterPro" id="IPR038078">
    <property type="entry name" value="PhoU-like_sf"/>
</dbReference>
<proteinExistence type="predicted"/>
<accession>A0A1M5C3C0</accession>
<reference evidence="8 9" key="1">
    <citation type="submission" date="2016-11" db="EMBL/GenBank/DDBJ databases">
        <authorList>
            <person name="Jaros S."/>
            <person name="Januszkiewicz K."/>
            <person name="Wedrychowicz H."/>
        </authorList>
    </citation>
    <scope>NUCLEOTIDE SEQUENCE [LARGE SCALE GENOMIC DNA]</scope>
    <source>
        <strain evidence="8 9">DSM 17459</strain>
    </source>
</reference>
<dbReference type="NCBIfam" id="NF037997">
    <property type="entry name" value="Na_Pi_symport"/>
    <property type="match status" value="1"/>
</dbReference>
<evidence type="ECO:0000259" key="7">
    <source>
        <dbReference type="Pfam" id="PF01895"/>
    </source>
</evidence>
<dbReference type="RefSeq" id="WP_072854491.1">
    <property type="nucleotide sequence ID" value="NZ_FQVI01000033.1"/>
</dbReference>
<evidence type="ECO:0000256" key="1">
    <source>
        <dbReference type="ARBA" id="ARBA00004651"/>
    </source>
</evidence>
<feature type="transmembrane region" description="Helical" evidence="6">
    <location>
        <begin position="250"/>
        <end position="272"/>
    </location>
</feature>
<keyword evidence="5 6" id="KW-0472">Membrane</keyword>
<feature type="transmembrane region" description="Helical" evidence="6">
    <location>
        <begin position="138"/>
        <end position="155"/>
    </location>
</feature>
<dbReference type="Pfam" id="PF01895">
    <property type="entry name" value="PhoU"/>
    <property type="match status" value="2"/>
</dbReference>
<dbReference type="GO" id="GO:0044341">
    <property type="term" value="P:sodium-dependent phosphate transport"/>
    <property type="evidence" value="ECO:0007669"/>
    <property type="project" value="InterPro"/>
</dbReference>
<dbReference type="InterPro" id="IPR004633">
    <property type="entry name" value="NaPi_cotrn-rel/YqeW-like"/>
</dbReference>
<keyword evidence="3 6" id="KW-0812">Transmembrane</keyword>
<evidence type="ECO:0000256" key="5">
    <source>
        <dbReference type="ARBA" id="ARBA00023136"/>
    </source>
</evidence>
<feature type="domain" description="PhoU" evidence="7">
    <location>
        <begin position="468"/>
        <end position="551"/>
    </location>
</feature>
<feature type="transmembrane region" description="Helical" evidence="6">
    <location>
        <begin position="211"/>
        <end position="238"/>
    </location>
</feature>
<dbReference type="Pfam" id="PF02690">
    <property type="entry name" value="Na_Pi_cotrans"/>
    <property type="match status" value="2"/>
</dbReference>
<keyword evidence="2" id="KW-1003">Cell membrane</keyword>
<protein>
    <submittedName>
        <fullName evidence="8">Phosphate:Na+ symporter</fullName>
    </submittedName>
</protein>
<dbReference type="STRING" id="1122155.SAMN02745158_03947"/>
<evidence type="ECO:0000256" key="6">
    <source>
        <dbReference type="SAM" id="Phobius"/>
    </source>
</evidence>
<comment type="subcellular location">
    <subcellularLocation>
        <location evidence="1">Cell membrane</location>
        <topology evidence="1">Multi-pass membrane protein</topology>
    </subcellularLocation>
</comment>
<feature type="transmembrane region" description="Helical" evidence="6">
    <location>
        <begin position="293"/>
        <end position="315"/>
    </location>
</feature>
<dbReference type="GO" id="GO:0005436">
    <property type="term" value="F:sodium:phosphate symporter activity"/>
    <property type="evidence" value="ECO:0007669"/>
    <property type="project" value="InterPro"/>
</dbReference>
<sequence length="570" mass="62360">MNETMRTVFGLLGGLAVFIYGMNMMSEGLQKVAGEKMKYVLGILTKNPIVGVLAGALTTAVLQSSSATTVMVIGFVSAGLMKLPQAISVILGANIGTTMTAQIIAFKITDYIWPIIFIGFVIFFFCKKEKAKNIGQTIFAFGILFLGITTMGDVMKPLAASPVFTDMIAKVSHIPVLGVLLGTVMTLVVQSSSATIAVLQNFASQAGPDGISSVIGLTGAIPILLGDNIGTTITALLASVGQSKNAKRTAVAHSVFNITGSFLFIWIIPWFAKFVEFISPKGNEIDVISRQIANAHTAFNVANTLLWIPFIWLMVKIVTKIVPGEDVVDTEGQPQFLDDKMAGQPVFALHLANEEIVRCAHMVQEMISEARKAMDQKTAAVWKNVCERRGVVEHLYGQIEKFISNLFASGTLTEVQSMRAASLMYIACDVDRISQRCQEVAKVRKERLEDNREGKEYAFSKEAEKEMESMLEKIEGMLLSAMDAVQNDNRAAAFKVIQQRDELQIQENKLRKNHVQRLKKGKCSPELTGAFTTILYSMERMGSLCVNIAEAYIGQPSLEGERQEQDAVGQ</sequence>
<dbReference type="OrthoDB" id="9763003at2"/>
<dbReference type="EMBL" id="FQVI01000033">
    <property type="protein sequence ID" value="SHF49180.1"/>
    <property type="molecule type" value="Genomic_DNA"/>
</dbReference>
<evidence type="ECO:0000313" key="9">
    <source>
        <dbReference type="Proteomes" id="UP000184245"/>
    </source>
</evidence>
<evidence type="ECO:0000313" key="8">
    <source>
        <dbReference type="EMBL" id="SHF49180.1"/>
    </source>
</evidence>
<dbReference type="InterPro" id="IPR026022">
    <property type="entry name" value="PhoU_dom"/>
</dbReference>
<dbReference type="NCBIfam" id="TIGR00704">
    <property type="entry name" value="NaPi_cotrn_rel"/>
    <property type="match status" value="1"/>
</dbReference>
<keyword evidence="9" id="KW-1185">Reference proteome</keyword>
<feature type="transmembrane region" description="Helical" evidence="6">
    <location>
        <begin position="111"/>
        <end position="126"/>
    </location>
</feature>